<dbReference type="Gene3D" id="2.60.120.620">
    <property type="entry name" value="q2cbj1_9rhob like domain"/>
    <property type="match status" value="1"/>
</dbReference>
<dbReference type="Proteomes" id="UP000623067">
    <property type="component" value="Unassembled WGS sequence"/>
</dbReference>
<dbReference type="GO" id="GO:0031543">
    <property type="term" value="F:peptidyl-proline dioxygenase activity"/>
    <property type="evidence" value="ECO:0007669"/>
    <property type="project" value="TreeGrafter"/>
</dbReference>
<dbReference type="PANTHER" id="PTHR12117">
    <property type="entry name" value="HISTONE ACETYLTRANSFERASE COMPLEX"/>
    <property type="match status" value="1"/>
</dbReference>
<protein>
    <submittedName>
        <fullName evidence="2">Proline hydroxylase</fullName>
    </submittedName>
</protein>
<dbReference type="GO" id="GO:0006449">
    <property type="term" value="P:regulation of translational termination"/>
    <property type="evidence" value="ECO:0007669"/>
    <property type="project" value="TreeGrafter"/>
</dbReference>
<organism evidence="2 3">
    <name type="scientific">Sphingomonas metalli</name>
    <dbReference type="NCBI Taxonomy" id="1779358"/>
    <lineage>
        <taxon>Bacteria</taxon>
        <taxon>Pseudomonadati</taxon>
        <taxon>Pseudomonadota</taxon>
        <taxon>Alphaproteobacteria</taxon>
        <taxon>Sphingomonadales</taxon>
        <taxon>Sphingomonadaceae</taxon>
        <taxon>Sphingomonas</taxon>
    </lineage>
</organism>
<accession>A0A916WP61</accession>
<evidence type="ECO:0000313" key="3">
    <source>
        <dbReference type="Proteomes" id="UP000623067"/>
    </source>
</evidence>
<dbReference type="Pfam" id="PF13661">
    <property type="entry name" value="2OG-FeII_Oxy_4"/>
    <property type="match status" value="1"/>
</dbReference>
<reference evidence="2" key="1">
    <citation type="journal article" date="2014" name="Int. J. Syst. Evol. Microbiol.">
        <title>Complete genome sequence of Corynebacterium casei LMG S-19264T (=DSM 44701T), isolated from a smear-ripened cheese.</title>
        <authorList>
            <consortium name="US DOE Joint Genome Institute (JGI-PGF)"/>
            <person name="Walter F."/>
            <person name="Albersmeier A."/>
            <person name="Kalinowski J."/>
            <person name="Ruckert C."/>
        </authorList>
    </citation>
    <scope>NUCLEOTIDE SEQUENCE</scope>
    <source>
        <strain evidence="2">CGMCC 1.15330</strain>
    </source>
</reference>
<dbReference type="PANTHER" id="PTHR12117:SF0">
    <property type="entry name" value="PROLYL 3-HYDROXYLASE OGFOD1"/>
    <property type="match status" value="1"/>
</dbReference>
<dbReference type="InterPro" id="IPR039558">
    <property type="entry name" value="TPA1/OFD1_N"/>
</dbReference>
<feature type="domain" description="Prolyl 3,4-dihydroxylase TPA1/OFD1 N-terminal" evidence="1">
    <location>
        <begin position="144"/>
        <end position="235"/>
    </location>
</feature>
<proteinExistence type="predicted"/>
<comment type="caution">
    <text evidence="2">The sequence shown here is derived from an EMBL/GenBank/DDBJ whole genome shotgun (WGS) entry which is preliminary data.</text>
</comment>
<evidence type="ECO:0000259" key="1">
    <source>
        <dbReference type="Pfam" id="PF13661"/>
    </source>
</evidence>
<dbReference type="AlphaFoldDB" id="A0A916WP61"/>
<dbReference type="GO" id="GO:0005737">
    <property type="term" value="C:cytoplasm"/>
    <property type="evidence" value="ECO:0007669"/>
    <property type="project" value="TreeGrafter"/>
</dbReference>
<dbReference type="InterPro" id="IPR051842">
    <property type="entry name" value="uS12_prolyl_hydroxylase"/>
</dbReference>
<name>A0A916WP61_9SPHN</name>
<reference evidence="2" key="2">
    <citation type="submission" date="2020-09" db="EMBL/GenBank/DDBJ databases">
        <authorList>
            <person name="Sun Q."/>
            <person name="Zhou Y."/>
        </authorList>
    </citation>
    <scope>NUCLEOTIDE SEQUENCE</scope>
    <source>
        <strain evidence="2">CGMCC 1.15330</strain>
    </source>
</reference>
<keyword evidence="3" id="KW-1185">Reference proteome</keyword>
<sequence>MVDFRLNPALDADALASVYRLDRHLRIPDFLAPEGAEALRQHLAGRDDWRQVMNSGDKVFELDRTTQASLSPDRRVALDDALAAGAREGFQYRYETVRISDAASVRDASSDLLAAFARWLSGGEALAFLSRVIDAPDLVFADAQATAYAPGDFLTGHDDEVPGKDRRAAYVFGLNPRWRPEWGGLLLFHEAADRLTGVSPGFNTLDLLAVPQPHSVSMVTRAAANRRYSITGWLRAQPQPA</sequence>
<dbReference type="RefSeq" id="WP_188656911.1">
    <property type="nucleotide sequence ID" value="NZ_BMIH01000001.1"/>
</dbReference>
<dbReference type="EMBL" id="BMIH01000001">
    <property type="protein sequence ID" value="GGB17200.1"/>
    <property type="molecule type" value="Genomic_DNA"/>
</dbReference>
<gene>
    <name evidence="2" type="ORF">GCM10011380_03390</name>
</gene>
<evidence type="ECO:0000313" key="2">
    <source>
        <dbReference type="EMBL" id="GGB17200.1"/>
    </source>
</evidence>